<feature type="signal peptide" evidence="4">
    <location>
        <begin position="1"/>
        <end position="24"/>
    </location>
</feature>
<dbReference type="InterPro" id="IPR008939">
    <property type="entry name" value="Lytic_TGlycosylase_superhlx_U"/>
</dbReference>
<keyword evidence="3 4" id="KW-0732">Signal</keyword>
<evidence type="ECO:0000259" key="5">
    <source>
        <dbReference type="Pfam" id="PF01464"/>
    </source>
</evidence>
<dbReference type="Proteomes" id="UP000318483">
    <property type="component" value="Chromosome"/>
</dbReference>
<sequence length="647" mass="71591">MRVAIRRSVLGCVVATCMTAPVQAGPVEDAMQNTRRGDWDAAMSDAARSTQSDLAGAIVEWHRLRAGEGDFTDYRAFISDHPDWPGMPFLRERGEVTIPPAADSAMVLAYFAERKPQTGEGAMRLAVALDQAGDQGAAQAEAIRAWTTLDLSADQESVFLARFGQALAEHHWDRLDDLLWRGRATQAERMRPRVDEDHGKLMDARLALRADEPGVDHRIAAVPDELADDPGLAFERAEWRARKGRIDDLAALMLERSATREQLGRPEAWSSRRRYVARELMQRGDYGNAYLIAAQHYLSEGADFADLEWLAGYISLRWLDSPGAALAHFRNFRQGVNSPISLGRAGYWEGRAHEALDQPEGARAAYAFGAEFQTSFYGQLAAEKAGLPMDPRMVGAEEFPDYSDAAFLDSSVYEAGRLLAAAGEEELAARFFAHLAENMERMQIGQLAASLEDLDVPYIQLAIAKRAALAGHMLHRAYFPVIPISVEDRPAVAPEMALAIARRESEFNHTVISPAGARGLMQVMPGTASDVAQVLEITHSVDRLTRDRDYNALLGTYYLQGLFERFGNAPVLVAAGYNAGPGRPIQWMQEFGDPRSDEVDVVDWIESIPFRETRNYVMRVTESLGPYRARLAGEVVPLTLIEDLKGD</sequence>
<evidence type="ECO:0000256" key="1">
    <source>
        <dbReference type="ARBA" id="ARBA00007734"/>
    </source>
</evidence>
<dbReference type="RefSeq" id="WP_146365272.1">
    <property type="nucleotide sequence ID" value="NZ_CP042261.1"/>
</dbReference>
<evidence type="ECO:0000256" key="2">
    <source>
        <dbReference type="ARBA" id="ARBA00009387"/>
    </source>
</evidence>
<dbReference type="Gene3D" id="1.10.530.10">
    <property type="match status" value="1"/>
</dbReference>
<dbReference type="PANTHER" id="PTHR37423">
    <property type="entry name" value="SOLUBLE LYTIC MUREIN TRANSGLYCOSYLASE-RELATED"/>
    <property type="match status" value="1"/>
</dbReference>
<evidence type="ECO:0000256" key="4">
    <source>
        <dbReference type="SAM" id="SignalP"/>
    </source>
</evidence>
<protein>
    <submittedName>
        <fullName evidence="6">Lytic transglycosylase domain-containing protein</fullName>
    </submittedName>
</protein>
<evidence type="ECO:0000313" key="6">
    <source>
        <dbReference type="EMBL" id="QDY69896.1"/>
    </source>
</evidence>
<dbReference type="EMBL" id="CP042261">
    <property type="protein sequence ID" value="QDY69896.1"/>
    <property type="molecule type" value="Genomic_DNA"/>
</dbReference>
<evidence type="ECO:0000313" key="7">
    <source>
        <dbReference type="Proteomes" id="UP000318483"/>
    </source>
</evidence>
<dbReference type="InterPro" id="IPR023346">
    <property type="entry name" value="Lysozyme-like_dom_sf"/>
</dbReference>
<dbReference type="GO" id="GO:0004553">
    <property type="term" value="F:hydrolase activity, hydrolyzing O-glycosyl compounds"/>
    <property type="evidence" value="ECO:0007669"/>
    <property type="project" value="InterPro"/>
</dbReference>
<keyword evidence="7" id="KW-1185">Reference proteome</keyword>
<name>A0A5B8I9W6_9RHOB</name>
<dbReference type="AlphaFoldDB" id="A0A5B8I9W6"/>
<feature type="chain" id="PRO_5022970806" evidence="4">
    <location>
        <begin position="25"/>
        <end position="647"/>
    </location>
</feature>
<gene>
    <name evidence="6" type="ORF">FPZ52_09895</name>
</gene>
<evidence type="ECO:0000256" key="3">
    <source>
        <dbReference type="ARBA" id="ARBA00022729"/>
    </source>
</evidence>
<dbReference type="CDD" id="cd13401">
    <property type="entry name" value="Slt70-like"/>
    <property type="match status" value="1"/>
</dbReference>
<dbReference type="KEGG" id="lit:FPZ52_09895"/>
<feature type="domain" description="Transglycosylase SLT" evidence="5">
    <location>
        <begin position="487"/>
        <end position="594"/>
    </location>
</feature>
<organism evidence="6 7">
    <name type="scientific">Qingshengfaniella alkalisoli</name>
    <dbReference type="NCBI Taxonomy" id="2599296"/>
    <lineage>
        <taxon>Bacteria</taxon>
        <taxon>Pseudomonadati</taxon>
        <taxon>Pseudomonadota</taxon>
        <taxon>Alphaproteobacteria</taxon>
        <taxon>Rhodobacterales</taxon>
        <taxon>Paracoccaceae</taxon>
        <taxon>Qingshengfaniella</taxon>
    </lineage>
</organism>
<dbReference type="PANTHER" id="PTHR37423:SF2">
    <property type="entry name" value="MEMBRANE-BOUND LYTIC MUREIN TRANSGLYCOSYLASE C"/>
    <property type="match status" value="1"/>
</dbReference>
<dbReference type="SUPFAM" id="SSF48435">
    <property type="entry name" value="Bacterial muramidases"/>
    <property type="match status" value="1"/>
</dbReference>
<comment type="similarity">
    <text evidence="1">Belongs to the transglycosylase Slt family.</text>
</comment>
<proteinExistence type="inferred from homology"/>
<comment type="similarity">
    <text evidence="2">Belongs to the virb1 family.</text>
</comment>
<accession>A0A5B8I9W6</accession>
<dbReference type="OrthoDB" id="9815002at2"/>
<dbReference type="GO" id="GO:0042597">
    <property type="term" value="C:periplasmic space"/>
    <property type="evidence" value="ECO:0007669"/>
    <property type="project" value="InterPro"/>
</dbReference>
<dbReference type="Gene3D" id="1.25.20.10">
    <property type="entry name" value="Bacterial muramidases"/>
    <property type="match status" value="1"/>
</dbReference>
<dbReference type="SUPFAM" id="SSF53955">
    <property type="entry name" value="Lysozyme-like"/>
    <property type="match status" value="1"/>
</dbReference>
<reference evidence="6 7" key="1">
    <citation type="submission" date="2019-07" db="EMBL/GenBank/DDBJ databases">
        <title>Litoreibacter alkalisoli sp. nov., isolated from saline-alkaline soil.</title>
        <authorList>
            <person name="Wang S."/>
            <person name="Xu L."/>
            <person name="Xing Y.-T."/>
            <person name="Sun J.-Q."/>
        </authorList>
    </citation>
    <scope>NUCLEOTIDE SEQUENCE [LARGE SCALE GENOMIC DNA]</scope>
    <source>
        <strain evidence="6 7">LN3S51</strain>
    </source>
</reference>
<dbReference type="InterPro" id="IPR008258">
    <property type="entry name" value="Transglycosylase_SLT_dom_1"/>
</dbReference>
<dbReference type="Pfam" id="PF01464">
    <property type="entry name" value="SLT"/>
    <property type="match status" value="1"/>
</dbReference>